<dbReference type="EMBL" id="BGPR01001163">
    <property type="protein sequence ID" value="GBM47043.1"/>
    <property type="molecule type" value="Genomic_DNA"/>
</dbReference>
<dbReference type="AlphaFoldDB" id="A0A4Y2G099"/>
<keyword evidence="2" id="KW-1185">Reference proteome</keyword>
<accession>A0A4Y2G099</accession>
<protein>
    <submittedName>
        <fullName evidence="1">Uncharacterized protein</fullName>
    </submittedName>
</protein>
<sequence>MLPANVPRDRNVCGCRKQGIKCSPICFNCRFATCTIIPEYIKNRLNWDNDVIISDDEAVEELLDEDVDNDFEQEKFLQLT</sequence>
<reference evidence="1 2" key="1">
    <citation type="journal article" date="2019" name="Sci. Rep.">
        <title>Orb-weaving spider Araneus ventricosus genome elucidates the spidroin gene catalogue.</title>
        <authorList>
            <person name="Kono N."/>
            <person name="Nakamura H."/>
            <person name="Ohtoshi R."/>
            <person name="Moran D.A.P."/>
            <person name="Shinohara A."/>
            <person name="Yoshida Y."/>
            <person name="Fujiwara M."/>
            <person name="Mori M."/>
            <person name="Tomita M."/>
            <person name="Arakawa K."/>
        </authorList>
    </citation>
    <scope>NUCLEOTIDE SEQUENCE [LARGE SCALE GENOMIC DNA]</scope>
</reference>
<comment type="caution">
    <text evidence="1">The sequence shown here is derived from an EMBL/GenBank/DDBJ whole genome shotgun (WGS) entry which is preliminary data.</text>
</comment>
<evidence type="ECO:0000313" key="2">
    <source>
        <dbReference type="Proteomes" id="UP000499080"/>
    </source>
</evidence>
<gene>
    <name evidence="1" type="ORF">AVEN_68364_1</name>
</gene>
<name>A0A4Y2G099_ARAVE</name>
<proteinExistence type="predicted"/>
<dbReference type="Proteomes" id="UP000499080">
    <property type="component" value="Unassembled WGS sequence"/>
</dbReference>
<organism evidence="1 2">
    <name type="scientific">Araneus ventricosus</name>
    <name type="common">Orbweaver spider</name>
    <name type="synonym">Epeira ventricosa</name>
    <dbReference type="NCBI Taxonomy" id="182803"/>
    <lineage>
        <taxon>Eukaryota</taxon>
        <taxon>Metazoa</taxon>
        <taxon>Ecdysozoa</taxon>
        <taxon>Arthropoda</taxon>
        <taxon>Chelicerata</taxon>
        <taxon>Arachnida</taxon>
        <taxon>Araneae</taxon>
        <taxon>Araneomorphae</taxon>
        <taxon>Entelegynae</taxon>
        <taxon>Araneoidea</taxon>
        <taxon>Araneidae</taxon>
        <taxon>Araneus</taxon>
    </lineage>
</organism>
<evidence type="ECO:0000313" key="1">
    <source>
        <dbReference type="EMBL" id="GBM47043.1"/>
    </source>
</evidence>